<accession>A0AAN6UVG8</accession>
<feature type="region of interest" description="Disordered" evidence="1">
    <location>
        <begin position="111"/>
        <end position="168"/>
    </location>
</feature>
<keyword evidence="4" id="KW-1185">Reference proteome</keyword>
<sequence>MGVVTWKDISTSKVYRFLIGSSKREFTVHSAVVEGQSDAFNTLVNNTAFREANDGCAELEEVDEGVFASFVQYVYTGDYDFPDHGMDPVTGRKPGLEVALAALHSPVNRGSSYRGIWEDEETPTPEPSQPPPDDSLMSQLFRDPEPGLEDDPQGSGSDSSDTTASMFDPTANTARPLLHHARLYVFADCYQISRLAQIAHDNLEKQLGALKQKPFDRISVDVTITLLAYAYQEPRPKALRSLLVQDVSRKVDKLWIYGSFREIPEAHAELGAELVGEMAKRLRSS</sequence>
<organism evidence="3 4">
    <name type="scientific">Dichotomopilus funicola</name>
    <dbReference type="NCBI Taxonomy" id="1934379"/>
    <lineage>
        <taxon>Eukaryota</taxon>
        <taxon>Fungi</taxon>
        <taxon>Dikarya</taxon>
        <taxon>Ascomycota</taxon>
        <taxon>Pezizomycotina</taxon>
        <taxon>Sordariomycetes</taxon>
        <taxon>Sordariomycetidae</taxon>
        <taxon>Sordariales</taxon>
        <taxon>Chaetomiaceae</taxon>
        <taxon>Dichotomopilus</taxon>
    </lineage>
</organism>
<reference evidence="3" key="1">
    <citation type="journal article" date="2023" name="Mol. Phylogenet. Evol.">
        <title>Genome-scale phylogeny and comparative genomics of the fungal order Sordariales.</title>
        <authorList>
            <person name="Hensen N."/>
            <person name="Bonometti L."/>
            <person name="Westerberg I."/>
            <person name="Brannstrom I.O."/>
            <person name="Guillou S."/>
            <person name="Cros-Aarteil S."/>
            <person name="Calhoun S."/>
            <person name="Haridas S."/>
            <person name="Kuo A."/>
            <person name="Mondo S."/>
            <person name="Pangilinan J."/>
            <person name="Riley R."/>
            <person name="LaButti K."/>
            <person name="Andreopoulos B."/>
            <person name="Lipzen A."/>
            <person name="Chen C."/>
            <person name="Yan M."/>
            <person name="Daum C."/>
            <person name="Ng V."/>
            <person name="Clum A."/>
            <person name="Steindorff A."/>
            <person name="Ohm R.A."/>
            <person name="Martin F."/>
            <person name="Silar P."/>
            <person name="Natvig D.O."/>
            <person name="Lalanne C."/>
            <person name="Gautier V."/>
            <person name="Ament-Velasquez S.L."/>
            <person name="Kruys A."/>
            <person name="Hutchinson M.I."/>
            <person name="Powell A.J."/>
            <person name="Barry K."/>
            <person name="Miller A.N."/>
            <person name="Grigoriev I.V."/>
            <person name="Debuchy R."/>
            <person name="Gladieux P."/>
            <person name="Hiltunen Thoren M."/>
            <person name="Johannesson H."/>
        </authorList>
    </citation>
    <scope>NUCLEOTIDE SEQUENCE</scope>
    <source>
        <strain evidence="3">CBS 141.50</strain>
    </source>
</reference>
<protein>
    <recommendedName>
        <fullName evidence="2">BTB domain-containing protein</fullName>
    </recommendedName>
</protein>
<proteinExistence type="predicted"/>
<dbReference type="Proteomes" id="UP001302676">
    <property type="component" value="Unassembled WGS sequence"/>
</dbReference>
<evidence type="ECO:0000313" key="3">
    <source>
        <dbReference type="EMBL" id="KAK4139769.1"/>
    </source>
</evidence>
<evidence type="ECO:0000256" key="1">
    <source>
        <dbReference type="SAM" id="MobiDB-lite"/>
    </source>
</evidence>
<dbReference type="RefSeq" id="XP_062633140.1">
    <property type="nucleotide sequence ID" value="XM_062782202.1"/>
</dbReference>
<dbReference type="EMBL" id="MU853650">
    <property type="protein sequence ID" value="KAK4139769.1"/>
    <property type="molecule type" value="Genomic_DNA"/>
</dbReference>
<feature type="compositionally biased region" description="Pro residues" evidence="1">
    <location>
        <begin position="124"/>
        <end position="133"/>
    </location>
</feature>
<comment type="caution">
    <text evidence="3">The sequence shown here is derived from an EMBL/GenBank/DDBJ whole genome shotgun (WGS) entry which is preliminary data.</text>
</comment>
<name>A0AAN6UVG8_9PEZI</name>
<dbReference type="InterPro" id="IPR000210">
    <property type="entry name" value="BTB/POZ_dom"/>
</dbReference>
<evidence type="ECO:0000259" key="2">
    <source>
        <dbReference type="PROSITE" id="PS50097"/>
    </source>
</evidence>
<dbReference type="Gene3D" id="3.30.710.10">
    <property type="entry name" value="Potassium Channel Kv1.1, Chain A"/>
    <property type="match status" value="1"/>
</dbReference>
<dbReference type="PANTHER" id="PTHR47843">
    <property type="entry name" value="BTB DOMAIN-CONTAINING PROTEIN-RELATED"/>
    <property type="match status" value="1"/>
</dbReference>
<dbReference type="InterPro" id="IPR011333">
    <property type="entry name" value="SKP1/BTB/POZ_sf"/>
</dbReference>
<dbReference type="Pfam" id="PF00651">
    <property type="entry name" value="BTB"/>
    <property type="match status" value="1"/>
</dbReference>
<gene>
    <name evidence="3" type="ORF">C8A04DRAFT_32733</name>
</gene>
<dbReference type="AlphaFoldDB" id="A0AAN6UVG8"/>
<dbReference type="GeneID" id="87818815"/>
<dbReference type="CDD" id="cd18186">
    <property type="entry name" value="BTB_POZ_ZBTB_KLHL-like"/>
    <property type="match status" value="1"/>
</dbReference>
<reference evidence="3" key="2">
    <citation type="submission" date="2023-05" db="EMBL/GenBank/DDBJ databases">
        <authorList>
            <consortium name="Lawrence Berkeley National Laboratory"/>
            <person name="Steindorff A."/>
            <person name="Hensen N."/>
            <person name="Bonometti L."/>
            <person name="Westerberg I."/>
            <person name="Brannstrom I.O."/>
            <person name="Guillou S."/>
            <person name="Cros-Aarteil S."/>
            <person name="Calhoun S."/>
            <person name="Haridas S."/>
            <person name="Kuo A."/>
            <person name="Mondo S."/>
            <person name="Pangilinan J."/>
            <person name="Riley R."/>
            <person name="Labutti K."/>
            <person name="Andreopoulos B."/>
            <person name="Lipzen A."/>
            <person name="Chen C."/>
            <person name="Yanf M."/>
            <person name="Daum C."/>
            <person name="Ng V."/>
            <person name="Clum A."/>
            <person name="Ohm R."/>
            <person name="Martin F."/>
            <person name="Silar P."/>
            <person name="Natvig D."/>
            <person name="Lalanne C."/>
            <person name="Gautier V."/>
            <person name="Ament-Velasquez S.L."/>
            <person name="Kruys A."/>
            <person name="Hutchinson M.I."/>
            <person name="Powell A.J."/>
            <person name="Barry K."/>
            <person name="Miller A.N."/>
            <person name="Grigoriev I.V."/>
            <person name="Debuchy R."/>
            <person name="Gladieux P."/>
            <person name="Thoren M.H."/>
            <person name="Johannesson H."/>
        </authorList>
    </citation>
    <scope>NUCLEOTIDE SEQUENCE</scope>
    <source>
        <strain evidence="3">CBS 141.50</strain>
    </source>
</reference>
<feature type="compositionally biased region" description="Low complexity" evidence="1">
    <location>
        <begin position="154"/>
        <end position="163"/>
    </location>
</feature>
<feature type="domain" description="BTB" evidence="2">
    <location>
        <begin position="15"/>
        <end position="83"/>
    </location>
</feature>
<evidence type="ECO:0000313" key="4">
    <source>
        <dbReference type="Proteomes" id="UP001302676"/>
    </source>
</evidence>
<dbReference type="SUPFAM" id="SSF54695">
    <property type="entry name" value="POZ domain"/>
    <property type="match status" value="1"/>
</dbReference>
<dbReference type="PROSITE" id="PS50097">
    <property type="entry name" value="BTB"/>
    <property type="match status" value="1"/>
</dbReference>